<evidence type="ECO:0000313" key="9">
    <source>
        <dbReference type="Proteomes" id="UP000324585"/>
    </source>
</evidence>
<dbReference type="Gene3D" id="1.20.1250.20">
    <property type="entry name" value="MFS general substrate transporter like domains"/>
    <property type="match status" value="1"/>
</dbReference>
<dbReference type="PROSITE" id="PS50850">
    <property type="entry name" value="MFS"/>
    <property type="match status" value="1"/>
</dbReference>
<sequence length="599" mass="64344">MSGLGGSDDFGPGNTSLNPPPPTQMRFSRKNTLSRRNSSHENTFAFSSDTEGAEPGERVISRVGSRSGHSALVRSSSSGYLDEDVLQLTPAHVINRSPETIDSLLAHAGGFGKFQIRLLWLCSTCFFAAGVNMLMPAVLIPRLEELFGVSELQADLISSVFFLGYCLGLPFWAAIADTRGRRRAVLIAFLVMTVPGIAMFANASNFTFLLICRAISGFGTCGVFNGTLVLALEFMDSSKRALCKGVFSCCWSLSLLFTSLITYQLRRQPWGFLVLLQFPSILSLMLVRTILPESPRYFTVAGNLRLAIGQVIVIAEINGVALPFDVMDALNYPHAYVTTNSSAQVADGDEPSMGRPSGSTRSIASSGGGFTAGNTDSLSKEERVHPEPGTFSMWHAFSSLFSRALWLSTITVCLSQFVGTGSYYAIAFATHLMPGASVYLAAVLGALVEVPTHITMVLFANTFGRRTTLIGYFCVIALCGVIMSFVSLSQSLERAFTLIARMAALGASTLTYVYAAELVPSTSRNFGVALASLCGHAGPILAPFLMNSGFGLIVIAVLSAISVASLLFVRETRGYTLADVPETPEQPRSQEEEDLGERA</sequence>
<dbReference type="Pfam" id="PF07690">
    <property type="entry name" value="MFS_1"/>
    <property type="match status" value="1"/>
</dbReference>
<evidence type="ECO:0000256" key="6">
    <source>
        <dbReference type="SAM" id="Phobius"/>
    </source>
</evidence>
<feature type="transmembrane region" description="Helical" evidence="6">
    <location>
        <begin position="242"/>
        <end position="263"/>
    </location>
</feature>
<dbReference type="InterPro" id="IPR036259">
    <property type="entry name" value="MFS_trans_sf"/>
</dbReference>
<evidence type="ECO:0000256" key="3">
    <source>
        <dbReference type="ARBA" id="ARBA00022989"/>
    </source>
</evidence>
<evidence type="ECO:0000259" key="7">
    <source>
        <dbReference type="PROSITE" id="PS50850"/>
    </source>
</evidence>
<feature type="transmembrane region" description="Helical" evidence="6">
    <location>
        <begin position="438"/>
        <end position="460"/>
    </location>
</feature>
<proteinExistence type="predicted"/>
<dbReference type="InterPro" id="IPR011701">
    <property type="entry name" value="MFS"/>
</dbReference>
<reference evidence="9" key="1">
    <citation type="journal article" date="2019" name="Nat. Commun.">
        <title>Expansion of phycobilisome linker gene families in mesophilic red algae.</title>
        <authorList>
            <person name="Lee J."/>
            <person name="Kim D."/>
            <person name="Bhattacharya D."/>
            <person name="Yoon H.S."/>
        </authorList>
    </citation>
    <scope>NUCLEOTIDE SEQUENCE [LARGE SCALE GENOMIC DNA]</scope>
    <source>
        <strain evidence="9">CCMP 1328</strain>
    </source>
</reference>
<keyword evidence="4 6" id="KW-0472">Membrane</keyword>
<keyword evidence="2 6" id="KW-0812">Transmembrane</keyword>
<feature type="region of interest" description="Disordered" evidence="5">
    <location>
        <begin position="579"/>
        <end position="599"/>
    </location>
</feature>
<feature type="transmembrane region" description="Helical" evidence="6">
    <location>
        <begin position="152"/>
        <end position="172"/>
    </location>
</feature>
<feature type="domain" description="Major facilitator superfamily (MFS) profile" evidence="7">
    <location>
        <begin position="118"/>
        <end position="577"/>
    </location>
</feature>
<evidence type="ECO:0000256" key="5">
    <source>
        <dbReference type="SAM" id="MobiDB-lite"/>
    </source>
</evidence>
<evidence type="ECO:0000256" key="2">
    <source>
        <dbReference type="ARBA" id="ARBA00022692"/>
    </source>
</evidence>
<feature type="transmembrane region" description="Helical" evidence="6">
    <location>
        <begin position="269"/>
        <end position="287"/>
    </location>
</feature>
<dbReference type="SUPFAM" id="SSF103473">
    <property type="entry name" value="MFS general substrate transporter"/>
    <property type="match status" value="1"/>
</dbReference>
<gene>
    <name evidence="8" type="ORF">FVE85_0799</name>
</gene>
<dbReference type="OMA" id="AIMATPY"/>
<dbReference type="OrthoDB" id="2261376at2759"/>
<comment type="caution">
    <text evidence="8">The sequence shown here is derived from an EMBL/GenBank/DDBJ whole genome shotgun (WGS) entry which is preliminary data.</text>
</comment>
<feature type="region of interest" description="Disordered" evidence="5">
    <location>
        <begin position="1"/>
        <end position="55"/>
    </location>
</feature>
<feature type="transmembrane region" description="Helical" evidence="6">
    <location>
        <begin position="118"/>
        <end position="140"/>
    </location>
</feature>
<keyword evidence="9" id="KW-1185">Reference proteome</keyword>
<feature type="compositionally biased region" description="Polar residues" evidence="5">
    <location>
        <begin position="34"/>
        <end position="50"/>
    </location>
</feature>
<feature type="region of interest" description="Disordered" evidence="5">
    <location>
        <begin position="344"/>
        <end position="384"/>
    </location>
</feature>
<feature type="transmembrane region" description="Helical" evidence="6">
    <location>
        <begin position="550"/>
        <end position="569"/>
    </location>
</feature>
<name>A0A5J4Z1B8_PORPP</name>
<dbReference type="EMBL" id="VRMN01000002">
    <property type="protein sequence ID" value="KAA8497070.1"/>
    <property type="molecule type" value="Genomic_DNA"/>
</dbReference>
<comment type="subcellular location">
    <subcellularLocation>
        <location evidence="1">Membrane</location>
        <topology evidence="1">Multi-pass membrane protein</topology>
    </subcellularLocation>
</comment>
<feature type="transmembrane region" description="Helical" evidence="6">
    <location>
        <begin position="184"/>
        <end position="201"/>
    </location>
</feature>
<feature type="transmembrane region" description="Helical" evidence="6">
    <location>
        <begin position="404"/>
        <end position="426"/>
    </location>
</feature>
<accession>A0A5J4Z1B8</accession>
<feature type="transmembrane region" description="Helical" evidence="6">
    <location>
        <begin position="207"/>
        <end position="230"/>
    </location>
</feature>
<dbReference type="AlphaFoldDB" id="A0A5J4Z1B8"/>
<evidence type="ECO:0000256" key="4">
    <source>
        <dbReference type="ARBA" id="ARBA00023136"/>
    </source>
</evidence>
<dbReference type="GO" id="GO:0022857">
    <property type="term" value="F:transmembrane transporter activity"/>
    <property type="evidence" value="ECO:0007669"/>
    <property type="project" value="InterPro"/>
</dbReference>
<dbReference type="Proteomes" id="UP000324585">
    <property type="component" value="Unassembled WGS sequence"/>
</dbReference>
<feature type="transmembrane region" description="Helical" evidence="6">
    <location>
        <begin position="495"/>
        <end position="514"/>
    </location>
</feature>
<keyword evidence="3 6" id="KW-1133">Transmembrane helix</keyword>
<evidence type="ECO:0000256" key="1">
    <source>
        <dbReference type="ARBA" id="ARBA00004141"/>
    </source>
</evidence>
<evidence type="ECO:0000313" key="8">
    <source>
        <dbReference type="EMBL" id="KAA8497070.1"/>
    </source>
</evidence>
<dbReference type="GO" id="GO:0016020">
    <property type="term" value="C:membrane"/>
    <property type="evidence" value="ECO:0007669"/>
    <property type="project" value="UniProtKB-SubCell"/>
</dbReference>
<feature type="transmembrane region" description="Helical" evidence="6">
    <location>
        <begin position="469"/>
        <end position="489"/>
    </location>
</feature>
<dbReference type="PANTHER" id="PTHR24064">
    <property type="entry name" value="SOLUTE CARRIER FAMILY 22 MEMBER"/>
    <property type="match status" value="1"/>
</dbReference>
<feature type="transmembrane region" description="Helical" evidence="6">
    <location>
        <begin position="526"/>
        <end position="544"/>
    </location>
</feature>
<organism evidence="8 9">
    <name type="scientific">Porphyridium purpureum</name>
    <name type="common">Red alga</name>
    <name type="synonym">Porphyridium cruentum</name>
    <dbReference type="NCBI Taxonomy" id="35688"/>
    <lineage>
        <taxon>Eukaryota</taxon>
        <taxon>Rhodophyta</taxon>
        <taxon>Bangiophyceae</taxon>
        <taxon>Porphyridiales</taxon>
        <taxon>Porphyridiaceae</taxon>
        <taxon>Porphyridium</taxon>
    </lineage>
</organism>
<dbReference type="InterPro" id="IPR020846">
    <property type="entry name" value="MFS_dom"/>
</dbReference>
<protein>
    <submittedName>
        <fullName evidence="8">Putative transporter svop-1</fullName>
    </submittedName>
</protein>